<name>A0AAW0YVH5_9TREE</name>
<organism evidence="1 2">
    <name type="scientific">Kwoniella newhampshirensis</name>
    <dbReference type="NCBI Taxonomy" id="1651941"/>
    <lineage>
        <taxon>Eukaryota</taxon>
        <taxon>Fungi</taxon>
        <taxon>Dikarya</taxon>
        <taxon>Basidiomycota</taxon>
        <taxon>Agaricomycotina</taxon>
        <taxon>Tremellomycetes</taxon>
        <taxon>Tremellales</taxon>
        <taxon>Cryptococcaceae</taxon>
        <taxon>Kwoniella</taxon>
    </lineage>
</organism>
<dbReference type="KEGG" id="kne:92182653"/>
<dbReference type="Proteomes" id="UP001388673">
    <property type="component" value="Unassembled WGS sequence"/>
</dbReference>
<dbReference type="AlphaFoldDB" id="A0AAW0YVH5"/>
<protein>
    <submittedName>
        <fullName evidence="1">Uncharacterized protein</fullName>
    </submittedName>
</protein>
<dbReference type="EMBL" id="JBCAWK010000010">
    <property type="protein sequence ID" value="KAK8847537.1"/>
    <property type="molecule type" value="Genomic_DNA"/>
</dbReference>
<keyword evidence="2" id="KW-1185">Reference proteome</keyword>
<comment type="caution">
    <text evidence="1">The sequence shown here is derived from an EMBL/GenBank/DDBJ whole genome shotgun (WGS) entry which is preliminary data.</text>
</comment>
<sequence length="79" mass="8813">MTFFLSPLLFQITGNGMVSRSVNKSDHQKPIKSYIPSTHRPHTSTAAVIRGQAYLGLCQAPFHRGSGIWRKRKGGKGRF</sequence>
<gene>
    <name evidence="1" type="ORF">IAR55_005395</name>
</gene>
<reference evidence="1 2" key="1">
    <citation type="journal article" date="2024" name="bioRxiv">
        <title>Comparative genomics of Cryptococcus and Kwoniella reveals pathogenesis evolution and contrasting karyotype dynamics via intercentromeric recombination or chromosome fusion.</title>
        <authorList>
            <person name="Coelho M.A."/>
            <person name="David-Palma M."/>
            <person name="Shea T."/>
            <person name="Bowers K."/>
            <person name="McGinley-Smith S."/>
            <person name="Mohammad A.W."/>
            <person name="Gnirke A."/>
            <person name="Yurkov A.M."/>
            <person name="Nowrousian M."/>
            <person name="Sun S."/>
            <person name="Cuomo C.A."/>
            <person name="Heitman J."/>
        </authorList>
    </citation>
    <scope>NUCLEOTIDE SEQUENCE [LARGE SCALE GENOMIC DNA]</scope>
    <source>
        <strain evidence="1 2">CBS 13917</strain>
    </source>
</reference>
<proteinExistence type="predicted"/>
<dbReference type="RefSeq" id="XP_066801055.1">
    <property type="nucleotide sequence ID" value="XM_066948487.1"/>
</dbReference>
<evidence type="ECO:0000313" key="1">
    <source>
        <dbReference type="EMBL" id="KAK8847537.1"/>
    </source>
</evidence>
<accession>A0AAW0YVH5</accession>
<evidence type="ECO:0000313" key="2">
    <source>
        <dbReference type="Proteomes" id="UP001388673"/>
    </source>
</evidence>
<dbReference type="GeneID" id="92182653"/>